<reference evidence="7" key="1">
    <citation type="journal article" date="2014" name="Nat. Commun.">
        <title>The emerging biofuel crop Camelina sativa retains a highly undifferentiated hexaploid genome structure.</title>
        <authorList>
            <person name="Kagale S."/>
            <person name="Koh C."/>
            <person name="Nixon J."/>
            <person name="Bollina V."/>
            <person name="Clarke W.E."/>
            <person name="Tuteja R."/>
            <person name="Spillane C."/>
            <person name="Robinson S.J."/>
            <person name="Links M.G."/>
            <person name="Clarke C."/>
            <person name="Higgins E.E."/>
            <person name="Huebert T."/>
            <person name="Sharpe A.G."/>
            <person name="Parkin I.A."/>
        </authorList>
    </citation>
    <scope>NUCLEOTIDE SEQUENCE [LARGE SCALE GENOMIC DNA]</scope>
    <source>
        <strain evidence="7">cv. DH55</strain>
    </source>
</reference>
<dbReference type="PANTHER" id="PTHR48224:SF1">
    <property type="entry name" value="DEFENSIN-LIKE PROTEIN 270"/>
    <property type="match status" value="1"/>
</dbReference>
<evidence type="ECO:0000256" key="5">
    <source>
        <dbReference type="ARBA" id="ARBA00023157"/>
    </source>
</evidence>
<name>A0ABM1QMT2_CAMSA</name>
<dbReference type="GeneID" id="109127579"/>
<evidence type="ECO:0000256" key="1">
    <source>
        <dbReference type="ARBA" id="ARBA00006722"/>
    </source>
</evidence>
<accession>A0ABM1QMT2</accession>
<gene>
    <name evidence="8" type="primary">LOC109127579</name>
</gene>
<dbReference type="Pfam" id="PF25052">
    <property type="entry name" value="AtDEF-like"/>
    <property type="match status" value="1"/>
</dbReference>
<feature type="chain" id="PRO_5045821437" evidence="6">
    <location>
        <begin position="24"/>
        <end position="76"/>
    </location>
</feature>
<dbReference type="RefSeq" id="XP_019088070.1">
    <property type="nucleotide sequence ID" value="XM_019232525.1"/>
</dbReference>
<proteinExistence type="inferred from homology"/>
<keyword evidence="4" id="KW-0611">Plant defense</keyword>
<organism evidence="7 8">
    <name type="scientific">Camelina sativa</name>
    <name type="common">False flax</name>
    <name type="synonym">Myagrum sativum</name>
    <dbReference type="NCBI Taxonomy" id="90675"/>
    <lineage>
        <taxon>Eukaryota</taxon>
        <taxon>Viridiplantae</taxon>
        <taxon>Streptophyta</taxon>
        <taxon>Embryophyta</taxon>
        <taxon>Tracheophyta</taxon>
        <taxon>Spermatophyta</taxon>
        <taxon>Magnoliopsida</taxon>
        <taxon>eudicotyledons</taxon>
        <taxon>Gunneridae</taxon>
        <taxon>Pentapetalae</taxon>
        <taxon>rosids</taxon>
        <taxon>malvids</taxon>
        <taxon>Brassicales</taxon>
        <taxon>Brassicaceae</taxon>
        <taxon>Camelineae</taxon>
        <taxon>Camelina</taxon>
    </lineage>
</organism>
<evidence type="ECO:0000256" key="3">
    <source>
        <dbReference type="ARBA" id="ARBA00022577"/>
    </source>
</evidence>
<dbReference type="Proteomes" id="UP000694864">
    <property type="component" value="Chromosome 11"/>
</dbReference>
<evidence type="ECO:0000256" key="2">
    <source>
        <dbReference type="ARBA" id="ARBA00022529"/>
    </source>
</evidence>
<dbReference type="PANTHER" id="PTHR48224">
    <property type="entry name" value="DEFENSIN-LIKE PROTEIN 270-RELATED"/>
    <property type="match status" value="1"/>
</dbReference>
<evidence type="ECO:0000313" key="8">
    <source>
        <dbReference type="RefSeq" id="XP_019088070.1"/>
    </source>
</evidence>
<keyword evidence="3" id="KW-0295">Fungicide</keyword>
<evidence type="ECO:0000256" key="4">
    <source>
        <dbReference type="ARBA" id="ARBA00022821"/>
    </source>
</evidence>
<reference evidence="8" key="2">
    <citation type="submission" date="2025-08" db="UniProtKB">
        <authorList>
            <consortium name="RefSeq"/>
        </authorList>
    </citation>
    <scope>IDENTIFICATION</scope>
    <source>
        <tissue evidence="8">Leaf</tissue>
    </source>
</reference>
<keyword evidence="7" id="KW-1185">Reference proteome</keyword>
<evidence type="ECO:0000313" key="7">
    <source>
        <dbReference type="Proteomes" id="UP000694864"/>
    </source>
</evidence>
<keyword evidence="2" id="KW-0929">Antimicrobial</keyword>
<evidence type="ECO:0000256" key="6">
    <source>
        <dbReference type="SAM" id="SignalP"/>
    </source>
</evidence>
<keyword evidence="5" id="KW-1015">Disulfide bond</keyword>
<protein>
    <submittedName>
        <fullName evidence="8">Defensin-like protein 274</fullName>
    </submittedName>
</protein>
<keyword evidence="6" id="KW-0732">Signal</keyword>
<comment type="similarity">
    <text evidence="1">Belongs to the DEFL family.</text>
</comment>
<sequence length="76" mass="8358">MASSRFQLVALFVIFSLVITVQSEKEIIDGPCRLRGTCTNDRDCDTHCHKSTDPSAMVGLCLFDKPTGPVCCCLFD</sequence>
<dbReference type="InterPro" id="IPR010851">
    <property type="entry name" value="DEFL"/>
</dbReference>
<feature type="signal peptide" evidence="6">
    <location>
        <begin position="1"/>
        <end position="23"/>
    </location>
</feature>